<feature type="transmembrane region" description="Helical" evidence="1">
    <location>
        <begin position="7"/>
        <end position="27"/>
    </location>
</feature>
<dbReference type="Proteomes" id="UP000681343">
    <property type="component" value="Plasmid pMM35_01"/>
</dbReference>
<evidence type="ECO:0008006" key="4">
    <source>
        <dbReference type="Google" id="ProtNLM"/>
    </source>
</evidence>
<gene>
    <name evidence="2" type="ORF">MM35RIKEN_15720</name>
</gene>
<dbReference type="PANTHER" id="PTHR34989:SF1">
    <property type="entry name" value="PROTEIN HDED"/>
    <property type="match status" value="1"/>
</dbReference>
<dbReference type="Pfam" id="PF03729">
    <property type="entry name" value="DUF308"/>
    <property type="match status" value="2"/>
</dbReference>
<dbReference type="PANTHER" id="PTHR34989">
    <property type="entry name" value="PROTEIN HDED"/>
    <property type="match status" value="1"/>
</dbReference>
<dbReference type="AlphaFoldDB" id="A0A810PUC5"/>
<keyword evidence="1" id="KW-0812">Transmembrane</keyword>
<dbReference type="InterPro" id="IPR052712">
    <property type="entry name" value="Acid_resist_chaperone_HdeD"/>
</dbReference>
<accession>A0A810PUC5</accession>
<keyword evidence="1" id="KW-1133">Transmembrane helix</keyword>
<geneLocation type="plasmid" evidence="2 3">
    <name>pMM35_01</name>
</geneLocation>
<name>A0A810PUC5_9FIRM</name>
<proteinExistence type="predicted"/>
<keyword evidence="2" id="KW-0614">Plasmid</keyword>
<dbReference type="GO" id="GO:0005886">
    <property type="term" value="C:plasma membrane"/>
    <property type="evidence" value="ECO:0007669"/>
    <property type="project" value="TreeGrafter"/>
</dbReference>
<sequence>MKKWSGFRWFEFAEGVLLVLLGIFTLARPASALTGFIVAYGAVAVIMGVADILLYVRIAHFTGFGPIVSLLSGTLSVMAGVMLLVYPNAGKLILSVLVPLWFLAHCISRLSNLNKIRFFAGEFPYYFTLILNALGLVLGGLMILNPWISLLSVPLVIGIYLLLLGVDCLILAFSKLGTRY</sequence>
<dbReference type="EMBL" id="AP023416">
    <property type="protein sequence ID" value="BCK79380.1"/>
    <property type="molecule type" value="Genomic_DNA"/>
</dbReference>
<dbReference type="KEGG" id="vfa:MM35RIKEN_15720"/>
<evidence type="ECO:0000313" key="2">
    <source>
        <dbReference type="EMBL" id="BCK79380.1"/>
    </source>
</evidence>
<dbReference type="InterPro" id="IPR005325">
    <property type="entry name" value="DUF308_memb"/>
</dbReference>
<reference evidence="2" key="1">
    <citation type="submission" date="2020-09" db="EMBL/GenBank/DDBJ databases">
        <title>New species isolated from human feces.</title>
        <authorList>
            <person name="Kitahara M."/>
            <person name="Shigeno Y."/>
            <person name="Shime M."/>
            <person name="Matsumoto Y."/>
            <person name="Nakamura S."/>
            <person name="Motooka D."/>
            <person name="Fukuoka S."/>
            <person name="Nishikawa H."/>
            <person name="Benno Y."/>
        </authorList>
    </citation>
    <scope>NUCLEOTIDE SEQUENCE</scope>
    <source>
        <strain evidence="2">MM35</strain>
        <plasmid evidence="2">pMM35_01</plasmid>
    </source>
</reference>
<organism evidence="2 3">
    <name type="scientific">Vescimonas fastidiosa</name>
    <dbReference type="NCBI Taxonomy" id="2714353"/>
    <lineage>
        <taxon>Bacteria</taxon>
        <taxon>Bacillati</taxon>
        <taxon>Bacillota</taxon>
        <taxon>Clostridia</taxon>
        <taxon>Eubacteriales</taxon>
        <taxon>Oscillospiraceae</taxon>
        <taxon>Vescimonas</taxon>
    </lineage>
</organism>
<feature type="transmembrane region" description="Helical" evidence="1">
    <location>
        <begin position="92"/>
        <end position="111"/>
    </location>
</feature>
<evidence type="ECO:0000313" key="3">
    <source>
        <dbReference type="Proteomes" id="UP000681343"/>
    </source>
</evidence>
<feature type="transmembrane region" description="Helical" evidence="1">
    <location>
        <begin position="33"/>
        <end position="55"/>
    </location>
</feature>
<dbReference type="RefSeq" id="WP_212820915.1">
    <property type="nucleotide sequence ID" value="NZ_AP023416.1"/>
</dbReference>
<feature type="transmembrane region" description="Helical" evidence="1">
    <location>
        <begin position="150"/>
        <end position="173"/>
    </location>
</feature>
<protein>
    <recommendedName>
        <fullName evidence="4">Acid-resistance membrane protein</fullName>
    </recommendedName>
</protein>
<feature type="transmembrane region" description="Helical" evidence="1">
    <location>
        <begin position="123"/>
        <end position="144"/>
    </location>
</feature>
<keyword evidence="3" id="KW-1185">Reference proteome</keyword>
<keyword evidence="1" id="KW-0472">Membrane</keyword>
<feature type="transmembrane region" description="Helical" evidence="1">
    <location>
        <begin position="67"/>
        <end position="86"/>
    </location>
</feature>
<evidence type="ECO:0000256" key="1">
    <source>
        <dbReference type="SAM" id="Phobius"/>
    </source>
</evidence>